<protein>
    <submittedName>
        <fullName evidence="1">Uncharacterized protein</fullName>
    </submittedName>
</protein>
<keyword evidence="2" id="KW-1185">Reference proteome</keyword>
<proteinExistence type="predicted"/>
<reference evidence="1 2" key="1">
    <citation type="submission" date="2020-05" db="EMBL/GenBank/DDBJ databases">
        <authorList>
            <person name="Kim M.K."/>
        </authorList>
    </citation>
    <scope>NUCLEOTIDE SEQUENCE [LARGE SCALE GENOMIC DNA]</scope>
    <source>
        <strain evidence="1 2">BT25</strain>
    </source>
</reference>
<evidence type="ECO:0000313" key="1">
    <source>
        <dbReference type="EMBL" id="NTS29839.1"/>
    </source>
</evidence>
<evidence type="ECO:0000313" key="2">
    <source>
        <dbReference type="Proteomes" id="UP000550508"/>
    </source>
</evidence>
<dbReference type="EMBL" id="JABUMX010000001">
    <property type="protein sequence ID" value="NTS29839.1"/>
    <property type="molecule type" value="Genomic_DNA"/>
</dbReference>
<comment type="caution">
    <text evidence="1">The sequence shown here is derived from an EMBL/GenBank/DDBJ whole genome shotgun (WGS) entry which is preliminary data.</text>
</comment>
<name>A0A849VLY8_9HYPH</name>
<gene>
    <name evidence="1" type="ORF">HQ945_01100</name>
</gene>
<organism evidence="1 2">
    <name type="scientific">Phyllobacterium pellucidum</name>
    <dbReference type="NCBI Taxonomy" id="2740464"/>
    <lineage>
        <taxon>Bacteria</taxon>
        <taxon>Pseudomonadati</taxon>
        <taxon>Pseudomonadota</taxon>
        <taxon>Alphaproteobacteria</taxon>
        <taxon>Hyphomicrobiales</taxon>
        <taxon>Phyllobacteriaceae</taxon>
        <taxon>Phyllobacterium</taxon>
    </lineage>
</organism>
<sequence>MNLQTLFIAALLTLLILAGLLAVFPLRGSNEPGTPAPHALDQTNG</sequence>
<accession>A0A849VLY8</accession>
<dbReference type="RefSeq" id="WP_172982594.1">
    <property type="nucleotide sequence ID" value="NZ_CP088292.1"/>
</dbReference>
<dbReference type="AlphaFoldDB" id="A0A849VLY8"/>
<dbReference type="Proteomes" id="UP000550508">
    <property type="component" value="Unassembled WGS sequence"/>
</dbReference>